<evidence type="ECO:0000313" key="1">
    <source>
        <dbReference type="EMBL" id="JAE11085.1"/>
    </source>
</evidence>
<proteinExistence type="predicted"/>
<reference evidence="1" key="2">
    <citation type="journal article" date="2015" name="Data Brief">
        <title>Shoot transcriptome of the giant reed, Arundo donax.</title>
        <authorList>
            <person name="Barrero R.A."/>
            <person name="Guerrero F.D."/>
            <person name="Moolhuijzen P."/>
            <person name="Goolsby J.A."/>
            <person name="Tidwell J."/>
            <person name="Bellgard S.E."/>
            <person name="Bellgard M.I."/>
        </authorList>
    </citation>
    <scope>NUCLEOTIDE SEQUENCE</scope>
    <source>
        <tissue evidence="1">Shoot tissue taken approximately 20 cm above the soil surface</tissue>
    </source>
</reference>
<dbReference type="EMBL" id="GBRH01186811">
    <property type="protein sequence ID" value="JAE11085.1"/>
    <property type="molecule type" value="Transcribed_RNA"/>
</dbReference>
<name>A0A0A9FDJ6_ARUDO</name>
<protein>
    <submittedName>
        <fullName evidence="1">Uncharacterized protein</fullName>
    </submittedName>
</protein>
<sequence length="13" mass="1250">MAIGLSPAFSASV</sequence>
<organism evidence="1">
    <name type="scientific">Arundo donax</name>
    <name type="common">Giant reed</name>
    <name type="synonym">Donax arundinaceus</name>
    <dbReference type="NCBI Taxonomy" id="35708"/>
    <lineage>
        <taxon>Eukaryota</taxon>
        <taxon>Viridiplantae</taxon>
        <taxon>Streptophyta</taxon>
        <taxon>Embryophyta</taxon>
        <taxon>Tracheophyta</taxon>
        <taxon>Spermatophyta</taxon>
        <taxon>Magnoliopsida</taxon>
        <taxon>Liliopsida</taxon>
        <taxon>Poales</taxon>
        <taxon>Poaceae</taxon>
        <taxon>PACMAD clade</taxon>
        <taxon>Arundinoideae</taxon>
        <taxon>Arundineae</taxon>
        <taxon>Arundo</taxon>
    </lineage>
</organism>
<accession>A0A0A9FDJ6</accession>
<reference evidence="1" key="1">
    <citation type="submission" date="2014-09" db="EMBL/GenBank/DDBJ databases">
        <authorList>
            <person name="Magalhaes I.L.F."/>
            <person name="Oliveira U."/>
            <person name="Santos F.R."/>
            <person name="Vidigal T.H.D.A."/>
            <person name="Brescovit A.D."/>
            <person name="Santos A.J."/>
        </authorList>
    </citation>
    <scope>NUCLEOTIDE SEQUENCE</scope>
    <source>
        <tissue evidence="1">Shoot tissue taken approximately 20 cm above the soil surface</tissue>
    </source>
</reference>